<evidence type="ECO:0000256" key="1">
    <source>
        <dbReference type="SAM" id="MobiDB-lite"/>
    </source>
</evidence>
<name>A0A8S5TIG9_9CAUD</name>
<feature type="compositionally biased region" description="Low complexity" evidence="1">
    <location>
        <begin position="80"/>
        <end position="102"/>
    </location>
</feature>
<feature type="compositionally biased region" description="Polar residues" evidence="1">
    <location>
        <begin position="208"/>
        <end position="218"/>
    </location>
</feature>
<feature type="compositionally biased region" description="Polar residues" evidence="1">
    <location>
        <begin position="131"/>
        <end position="158"/>
    </location>
</feature>
<protein>
    <submittedName>
        <fullName evidence="2">L SHAPED TAIL FIBER PROTEIN</fullName>
    </submittedName>
</protein>
<proteinExistence type="predicted"/>
<accession>A0A8S5TIG9</accession>
<reference evidence="2" key="1">
    <citation type="journal article" date="2021" name="Proc. Natl. Acad. Sci. U.S.A.">
        <title>A Catalog of Tens of Thousands of Viruses from Human Metagenomes Reveals Hidden Associations with Chronic Diseases.</title>
        <authorList>
            <person name="Tisza M.J."/>
            <person name="Buck C.B."/>
        </authorList>
    </citation>
    <scope>NUCLEOTIDE SEQUENCE</scope>
    <source>
        <strain evidence="2">Ct7yc1</strain>
    </source>
</reference>
<dbReference type="EMBL" id="BK032833">
    <property type="protein sequence ID" value="DAF63116.1"/>
    <property type="molecule type" value="Genomic_DNA"/>
</dbReference>
<sequence>MAIQMRRGAYAQFDPLKMKAGEWAVSTDSDTKKQQIWMCFAPGIVKRMGTVEDFDVEIQRLIQSYLDGMAQSVSQAQKSAQTATEKANSASSSASQAQKSAELATSKAQESATSANNAKASETKAKASETNARTSEDSASISARNAKTSETNSKASETNAKKSEANASTSAANAKNSETNAKASATSASTSANNAKASETKAKASETNARTSETNSAKSESEAQKYAEQVKEISESFSGALRPLGTINFADLPSTADANSGDMYNITDQFTTTTDFKEGAGNIIPAGSNVYLTVDRYWDVLAGTPVTGVKGAKEAYYRRGNVNITPANIGAVAEGGNISDTTVTFAATTTRANLVSGEKVSVGFGKIKKWFADLKSFAFKDLVNNLTTSTTGSALDASQGKILNDKYDELNRSLSFKVNTTDSRLSDARTPKPHTHDDRYYTESEINTKLNALVKNHIVVSYKAELITVTGNSDREYSFSFSLPSDAEIIMQLPIIYAGGKGISIGRNVNKDFTVLLWNNNSSTQNVGVIYYVVYII</sequence>
<feature type="region of interest" description="Disordered" evidence="1">
    <location>
        <begin position="80"/>
        <end position="227"/>
    </location>
</feature>
<organism evidence="2">
    <name type="scientific">Siphoviridae sp. ct7yc1</name>
    <dbReference type="NCBI Taxonomy" id="2827788"/>
    <lineage>
        <taxon>Viruses</taxon>
        <taxon>Duplodnaviria</taxon>
        <taxon>Heunggongvirae</taxon>
        <taxon>Uroviricota</taxon>
        <taxon>Caudoviricetes</taxon>
    </lineage>
</organism>
<feature type="compositionally biased region" description="Low complexity" evidence="1">
    <location>
        <begin position="165"/>
        <end position="197"/>
    </location>
</feature>
<evidence type="ECO:0000313" key="2">
    <source>
        <dbReference type="EMBL" id="DAF63116.1"/>
    </source>
</evidence>